<evidence type="ECO:0000313" key="1">
    <source>
        <dbReference type="EnsemblPlants" id="ONIVA12G16950.1"/>
    </source>
</evidence>
<accession>A0A0E0JC46</accession>
<proteinExistence type="predicted"/>
<dbReference type="HOGENOM" id="CLU_2516424_0_0_1"/>
<sequence>MGFSTLKVRFMGHTHMVTFMQSSKQVSFILAGLLQDAHNLCPFNSMQCAVCACNFHIHVVPSCVLFLACKNVMANHIHHACKLS</sequence>
<keyword evidence="2" id="KW-1185">Reference proteome</keyword>
<reference evidence="1" key="2">
    <citation type="submission" date="2018-04" db="EMBL/GenBank/DDBJ databases">
        <title>OnivRS2 (Oryza nivara Reference Sequence Version 2).</title>
        <authorList>
            <person name="Zhang J."/>
            <person name="Kudrna D."/>
            <person name="Lee S."/>
            <person name="Talag J."/>
            <person name="Rajasekar S."/>
            <person name="Welchert J."/>
            <person name="Hsing Y.-I."/>
            <person name="Wing R.A."/>
        </authorList>
    </citation>
    <scope>NUCLEOTIDE SEQUENCE [LARGE SCALE GENOMIC DNA]</scope>
    <source>
        <strain evidence="1">SL10</strain>
    </source>
</reference>
<organism evidence="1">
    <name type="scientific">Oryza nivara</name>
    <name type="common">Indian wild rice</name>
    <name type="synonym">Oryza sativa f. spontanea</name>
    <dbReference type="NCBI Taxonomy" id="4536"/>
    <lineage>
        <taxon>Eukaryota</taxon>
        <taxon>Viridiplantae</taxon>
        <taxon>Streptophyta</taxon>
        <taxon>Embryophyta</taxon>
        <taxon>Tracheophyta</taxon>
        <taxon>Spermatophyta</taxon>
        <taxon>Magnoliopsida</taxon>
        <taxon>Liliopsida</taxon>
        <taxon>Poales</taxon>
        <taxon>Poaceae</taxon>
        <taxon>BOP clade</taxon>
        <taxon>Oryzoideae</taxon>
        <taxon>Oryzeae</taxon>
        <taxon>Oryzinae</taxon>
        <taxon>Oryza</taxon>
    </lineage>
</organism>
<protein>
    <submittedName>
        <fullName evidence="1">Uncharacterized protein</fullName>
    </submittedName>
</protein>
<dbReference type="EnsemblPlants" id="ONIVA12G16950.1">
    <property type="protein sequence ID" value="ONIVA12G16950.1"/>
    <property type="gene ID" value="ONIVA12G16950"/>
</dbReference>
<name>A0A0E0JC46_ORYNI</name>
<evidence type="ECO:0000313" key="2">
    <source>
        <dbReference type="Proteomes" id="UP000006591"/>
    </source>
</evidence>
<dbReference type="Proteomes" id="UP000006591">
    <property type="component" value="Chromosome 12"/>
</dbReference>
<dbReference type="Gramene" id="ONIVA12G16950.1">
    <property type="protein sequence ID" value="ONIVA12G16950.1"/>
    <property type="gene ID" value="ONIVA12G16950"/>
</dbReference>
<reference evidence="1" key="1">
    <citation type="submission" date="2015-04" db="UniProtKB">
        <authorList>
            <consortium name="EnsemblPlants"/>
        </authorList>
    </citation>
    <scope>IDENTIFICATION</scope>
    <source>
        <strain evidence="1">SL10</strain>
    </source>
</reference>
<dbReference type="AlphaFoldDB" id="A0A0E0JC46"/>